<dbReference type="PROSITE" id="PS51257">
    <property type="entry name" value="PROKAR_LIPOPROTEIN"/>
    <property type="match status" value="1"/>
</dbReference>
<evidence type="ECO:0000256" key="1">
    <source>
        <dbReference type="SAM" id="MobiDB-lite"/>
    </source>
</evidence>
<dbReference type="PANTHER" id="PTHR43649">
    <property type="entry name" value="ARABINOSE-BINDING PROTEIN-RELATED"/>
    <property type="match status" value="1"/>
</dbReference>
<feature type="chain" id="PRO_5045936007" evidence="2">
    <location>
        <begin position="21"/>
        <end position="451"/>
    </location>
</feature>
<reference evidence="3" key="2">
    <citation type="journal article" date="2021" name="J Anim Sci Technol">
        <title>Complete genome sequence of Paenibacillus konkukensis sp. nov. SK3146 as a potential probiotic strain.</title>
        <authorList>
            <person name="Jung H.I."/>
            <person name="Park S."/>
            <person name="Niu K.M."/>
            <person name="Lee S.W."/>
            <person name="Kothari D."/>
            <person name="Yi K.J."/>
            <person name="Kim S.K."/>
        </authorList>
    </citation>
    <scope>NUCLEOTIDE SEQUENCE</scope>
    <source>
        <strain evidence="3">SK3146</strain>
    </source>
</reference>
<dbReference type="RefSeq" id="WP_249863076.1">
    <property type="nucleotide sequence ID" value="NZ_CP027059.1"/>
</dbReference>
<sequence length="451" mass="50458">MRKKHRGIPVMVMSGLLAMALGGCGGGTSSESGAEGKSSQEAGGSSKGPSDKPVELTVYSAPGDSEESWNERFGDPIRKKFPNISFKFINPRNNDAQKLPNLIVAGTTIDLYYESIGGFFVNVPQYNLQYDLTPLIKQNNIDLDSFEPTLIEAMKNNSGGQIWGLPVNNNNMVMYYNKDIFDRFGVAYPKDGMTWDEAIEMSQQFNKTEEGRKYAGLAVSPNHIIRMNPFSLPVVDAKTNKSTFADEKWKTLLQTMFVRPAASEGYKDKIRSLGNKLPYATEFTRTQDLAMYVHQSNLPFIDSTYQTTNFDMVSFPTFKDMPGIGSQAYPTYFAIPANSEHKEEAFQAIQYLVSGEYQMEYSKKGVMPVLKDESYKKVFATETRYTNVNFAAVFRNQFAPIPNKTNYDGIAEGALTSQLIDLSLNNTDLNSVLRKAEEDANNKIETEKAKK</sequence>
<protein>
    <submittedName>
        <fullName evidence="3">Glycerol-3-phosphate transporter periplasmic binding protein</fullName>
    </submittedName>
</protein>
<organism evidence="3 4">
    <name type="scientific">Paenibacillus konkukensis</name>
    <dbReference type="NCBI Taxonomy" id="2020716"/>
    <lineage>
        <taxon>Bacteria</taxon>
        <taxon>Bacillati</taxon>
        <taxon>Bacillota</taxon>
        <taxon>Bacilli</taxon>
        <taxon>Bacillales</taxon>
        <taxon>Paenibacillaceae</taxon>
        <taxon>Paenibacillus</taxon>
    </lineage>
</organism>
<dbReference type="InterPro" id="IPR050490">
    <property type="entry name" value="Bact_solute-bd_prot1"/>
</dbReference>
<reference evidence="3" key="1">
    <citation type="submission" date="2018-02" db="EMBL/GenBank/DDBJ databases">
        <authorList>
            <person name="Kim S.-K."/>
            <person name="Jung H.-I."/>
            <person name="Lee S.-W."/>
        </authorList>
    </citation>
    <scope>NUCLEOTIDE SEQUENCE</scope>
    <source>
        <strain evidence="3">SK3146</strain>
    </source>
</reference>
<keyword evidence="4" id="KW-1185">Reference proteome</keyword>
<evidence type="ECO:0000256" key="2">
    <source>
        <dbReference type="SAM" id="SignalP"/>
    </source>
</evidence>
<dbReference type="Gene3D" id="3.40.190.10">
    <property type="entry name" value="Periplasmic binding protein-like II"/>
    <property type="match status" value="1"/>
</dbReference>
<accession>A0ABY4S1M4</accession>
<keyword evidence="2" id="KW-0732">Signal</keyword>
<dbReference type="EMBL" id="CP027059">
    <property type="protein sequence ID" value="UQZ87634.1"/>
    <property type="molecule type" value="Genomic_DNA"/>
</dbReference>
<dbReference type="Pfam" id="PF01547">
    <property type="entry name" value="SBP_bac_1"/>
    <property type="match status" value="1"/>
</dbReference>
<evidence type="ECO:0000313" key="3">
    <source>
        <dbReference type="EMBL" id="UQZ87634.1"/>
    </source>
</evidence>
<feature type="region of interest" description="Disordered" evidence="1">
    <location>
        <begin position="27"/>
        <end position="74"/>
    </location>
</feature>
<evidence type="ECO:0000313" key="4">
    <source>
        <dbReference type="Proteomes" id="UP001057134"/>
    </source>
</evidence>
<gene>
    <name evidence="3" type="ORF">SK3146_06936</name>
</gene>
<name>A0ABY4S1M4_9BACL</name>
<dbReference type="InterPro" id="IPR006059">
    <property type="entry name" value="SBP"/>
</dbReference>
<dbReference type="SUPFAM" id="SSF53850">
    <property type="entry name" value="Periplasmic binding protein-like II"/>
    <property type="match status" value="1"/>
</dbReference>
<feature type="signal peptide" evidence="2">
    <location>
        <begin position="1"/>
        <end position="20"/>
    </location>
</feature>
<dbReference type="PANTHER" id="PTHR43649:SF12">
    <property type="entry name" value="DIACETYLCHITOBIOSE BINDING PROTEIN DASA"/>
    <property type="match status" value="1"/>
</dbReference>
<dbReference type="Proteomes" id="UP001057134">
    <property type="component" value="Chromosome"/>
</dbReference>
<feature type="compositionally biased region" description="Low complexity" evidence="1">
    <location>
        <begin position="29"/>
        <end position="48"/>
    </location>
</feature>
<proteinExistence type="predicted"/>